<proteinExistence type="predicted"/>
<reference evidence="3 5" key="1">
    <citation type="journal article" date="2023" name="Microb. Genom.">
        <title>Mesoterricola silvestris gen. nov., sp. nov., Mesoterricola sediminis sp. nov., Geothrix oryzae sp. nov., Geothrix edaphica sp. nov., Geothrix rubra sp. nov., and Geothrix limicola sp. nov., six novel members of Acidobacteriota isolated from soils.</title>
        <authorList>
            <person name="Weisberg A.J."/>
            <person name="Pearce E."/>
            <person name="Kramer C.G."/>
            <person name="Chang J.H."/>
            <person name="Clarke C.R."/>
        </authorList>
    </citation>
    <scope>NUCLEOTIDE SEQUENCE</scope>
    <source>
        <strain evidence="4 5">NB05-1H</strain>
        <strain evidence="3">NRRL_B-16521</strain>
    </source>
</reference>
<feature type="chain" id="PRO_5043020265" evidence="1">
    <location>
        <begin position="24"/>
        <end position="292"/>
    </location>
</feature>
<protein>
    <submittedName>
        <fullName evidence="3">Glycine betaine ABC transporter substrate-binding protein</fullName>
    </submittedName>
</protein>
<dbReference type="SUPFAM" id="SSF53850">
    <property type="entry name" value="Periplasmic binding protein-like II"/>
    <property type="match status" value="1"/>
</dbReference>
<evidence type="ECO:0000313" key="5">
    <source>
        <dbReference type="Proteomes" id="UP001272987"/>
    </source>
</evidence>
<dbReference type="GO" id="GO:0043190">
    <property type="term" value="C:ATP-binding cassette (ABC) transporter complex"/>
    <property type="evidence" value="ECO:0007669"/>
    <property type="project" value="InterPro"/>
</dbReference>
<evidence type="ECO:0000313" key="3">
    <source>
        <dbReference type="EMBL" id="MDX2958166.1"/>
    </source>
</evidence>
<dbReference type="InterPro" id="IPR007210">
    <property type="entry name" value="ABC_Gly_betaine_transp_sub-bd"/>
</dbReference>
<keyword evidence="5" id="KW-1185">Reference proteome</keyword>
<dbReference type="EMBL" id="JARAWC010000001">
    <property type="protein sequence ID" value="MDX2958166.1"/>
    <property type="molecule type" value="Genomic_DNA"/>
</dbReference>
<dbReference type="GeneID" id="69808200"/>
<evidence type="ECO:0000313" key="4">
    <source>
        <dbReference type="EMBL" id="MDX3018533.1"/>
    </source>
</evidence>
<dbReference type="PROSITE" id="PS51257">
    <property type="entry name" value="PROKAR_LIPOPROTEIN"/>
    <property type="match status" value="1"/>
</dbReference>
<sequence>MPDSRVRPRAAVAAALCSLLFLAGCGGAAKGDGATAYADGAGPTVIGADGSAESRVVAALYGELLTDAGVEVRMASTRYASPADTTRAVVEGRISLAPAYETTTLRALPAGQTLPGNMAATLSMALPPGIDALPPARAQNGVVLAVTRATARTHGLRTLTALAKTGRLTLGGPAAGDPDAPSAASLRKVYGTHLTETGTTATADVLVLRGTDPVITRDGLVVLTDPKNALPPEHVFPLIGAPYAGLSASKALARLNARLTTAQLAALAASVDGGASPSGTARAWLRSGGLLG</sequence>
<evidence type="ECO:0000313" key="6">
    <source>
        <dbReference type="Proteomes" id="UP001282288"/>
    </source>
</evidence>
<comment type="caution">
    <text evidence="3">The sequence shown here is derived from an EMBL/GenBank/DDBJ whole genome shotgun (WGS) entry which is preliminary data.</text>
</comment>
<organism evidence="3 6">
    <name type="scientific">Streptomyces acidiscabies</name>
    <dbReference type="NCBI Taxonomy" id="42234"/>
    <lineage>
        <taxon>Bacteria</taxon>
        <taxon>Bacillati</taxon>
        <taxon>Actinomycetota</taxon>
        <taxon>Actinomycetes</taxon>
        <taxon>Kitasatosporales</taxon>
        <taxon>Streptomycetaceae</taxon>
        <taxon>Streptomyces</taxon>
    </lineage>
</organism>
<dbReference type="Gene3D" id="3.40.190.10">
    <property type="entry name" value="Periplasmic binding protein-like II"/>
    <property type="match status" value="1"/>
</dbReference>
<dbReference type="Proteomes" id="UP001282288">
    <property type="component" value="Unassembled WGS sequence"/>
</dbReference>
<feature type="domain" description="ABC-type glycine betaine transport system substrate-binding" evidence="2">
    <location>
        <begin position="45"/>
        <end position="286"/>
    </location>
</feature>
<dbReference type="AlphaFoldDB" id="A0AAP6B4P3"/>
<dbReference type="Pfam" id="PF04069">
    <property type="entry name" value="OpuAC"/>
    <property type="match status" value="1"/>
</dbReference>
<keyword evidence="1" id="KW-0732">Signal</keyword>
<evidence type="ECO:0000259" key="2">
    <source>
        <dbReference type="Pfam" id="PF04069"/>
    </source>
</evidence>
<dbReference type="RefSeq" id="WP_040836952.1">
    <property type="nucleotide sequence ID" value="NZ_CP122369.1"/>
</dbReference>
<evidence type="ECO:0000256" key="1">
    <source>
        <dbReference type="SAM" id="SignalP"/>
    </source>
</evidence>
<dbReference type="EMBL" id="JARAWP010000006">
    <property type="protein sequence ID" value="MDX3018533.1"/>
    <property type="molecule type" value="Genomic_DNA"/>
</dbReference>
<dbReference type="Gene3D" id="3.40.190.120">
    <property type="entry name" value="Osmoprotection protein (prox), domain 2"/>
    <property type="match status" value="1"/>
</dbReference>
<name>A0AAP6B4P3_9ACTN</name>
<gene>
    <name evidence="3" type="ORF">PV399_00310</name>
    <name evidence="4" type="ORF">PV666_11620</name>
</gene>
<accession>A0AAP6B4P3</accession>
<feature type="signal peptide" evidence="1">
    <location>
        <begin position="1"/>
        <end position="23"/>
    </location>
</feature>
<dbReference type="GO" id="GO:0022857">
    <property type="term" value="F:transmembrane transporter activity"/>
    <property type="evidence" value="ECO:0007669"/>
    <property type="project" value="InterPro"/>
</dbReference>
<dbReference type="Proteomes" id="UP001272987">
    <property type="component" value="Unassembled WGS sequence"/>
</dbReference>